<evidence type="ECO:0000313" key="6">
    <source>
        <dbReference type="Proteomes" id="UP000635565"/>
    </source>
</evidence>
<dbReference type="Proteomes" id="UP000635565">
    <property type="component" value="Unassembled WGS sequence"/>
</dbReference>
<dbReference type="SUPFAM" id="SSF53474">
    <property type="entry name" value="alpha/beta-Hydrolases"/>
    <property type="match status" value="1"/>
</dbReference>
<proteinExistence type="inferred from homology"/>
<dbReference type="InterPro" id="IPR050309">
    <property type="entry name" value="Type-B_Carboxylest/Lipase"/>
</dbReference>
<evidence type="ECO:0000256" key="3">
    <source>
        <dbReference type="RuleBase" id="RU361235"/>
    </source>
</evidence>
<evidence type="ECO:0000256" key="2">
    <source>
        <dbReference type="ARBA" id="ARBA00022801"/>
    </source>
</evidence>
<reference evidence="5 6" key="1">
    <citation type="journal article" date="2021" name="Int. J. Syst. Evol. Microbiol.">
        <title>Reticulibacter mediterranei gen. nov., sp. nov., within the new family Reticulibacteraceae fam. nov., and Ktedonospora formicarum gen. nov., sp. nov., Ktedonobacter robiniae sp. nov., Dictyobacter formicarum sp. nov. and Dictyobacter arantiisoli sp. nov., belonging to the class Ktedonobacteria.</title>
        <authorList>
            <person name="Yabe S."/>
            <person name="Zheng Y."/>
            <person name="Wang C.M."/>
            <person name="Sakai Y."/>
            <person name="Abe K."/>
            <person name="Yokota A."/>
            <person name="Donadio S."/>
            <person name="Cavaletti L."/>
            <person name="Monciardini P."/>
        </authorList>
    </citation>
    <scope>NUCLEOTIDE SEQUENCE [LARGE SCALE GENOMIC DNA]</scope>
    <source>
        <strain evidence="5 6">SOSP1-9</strain>
    </source>
</reference>
<dbReference type="PROSITE" id="PS00122">
    <property type="entry name" value="CARBOXYLESTERASE_B_1"/>
    <property type="match status" value="1"/>
</dbReference>
<dbReference type="PROSITE" id="PS00941">
    <property type="entry name" value="CARBOXYLESTERASE_B_2"/>
    <property type="match status" value="1"/>
</dbReference>
<dbReference type="InterPro" id="IPR019819">
    <property type="entry name" value="Carboxylesterase_B_CS"/>
</dbReference>
<dbReference type="InterPro" id="IPR029058">
    <property type="entry name" value="AB_hydrolase_fold"/>
</dbReference>
<keyword evidence="6" id="KW-1185">Reference proteome</keyword>
<name>A0ABQ3VDA9_9CHLR</name>
<keyword evidence="2 3" id="KW-0378">Hydrolase</keyword>
<dbReference type="InterPro" id="IPR002018">
    <property type="entry name" value="CarbesteraseB"/>
</dbReference>
<dbReference type="Gene3D" id="3.40.50.1820">
    <property type="entry name" value="alpha/beta hydrolase"/>
    <property type="match status" value="1"/>
</dbReference>
<feature type="domain" description="Carboxylesterase type B" evidence="4">
    <location>
        <begin position="5"/>
        <end position="476"/>
    </location>
</feature>
<comment type="similarity">
    <text evidence="1 3">Belongs to the type-B carboxylesterase/lipase family.</text>
</comment>
<evidence type="ECO:0000313" key="5">
    <source>
        <dbReference type="EMBL" id="GHO83739.1"/>
    </source>
</evidence>
<accession>A0ABQ3VDA9</accession>
<dbReference type="Pfam" id="PF00135">
    <property type="entry name" value="COesterase"/>
    <property type="match status" value="1"/>
</dbReference>
<sequence>MPAGIVETRYGKVEGVIQKGIQIWRGIPYARPPLGPLRLRAPQSPQAWSGVRATKRFGPNSAQMDNAMSGFLGGTSTPPPSGEDCLYVNIWSPGADQQKRPVLVWIHGGAFVAGSGADPWYDGSSFARNGDVVVVTINYRLGMLGFLYLDELGGKEHEYVANCGLLDQIAALEWVRDNIENFGGDPENITLAGESAGAMSIGALLATPRARGLFQRAILESGAAHNVMSRHAATDVARSFIAHLGLAENQLADLETVSVARILEAQQLSVRNMLGGPVIDGQLLPGKPLEMIASGSASQVPLLIGTNRDEARLFSLFSGRQPKVNHTELERLFGTRGREVFASYLQARHDQSEINAWMDIVTDRTFRIPALRLAEKQLPHAPAIWVYRFDWPSPAFGGRLGACHALEIPFVWNSLDAEVAQLFIEESPAAPPIAETMHAAWIAFIRSGNPQTPQLPAWPCYQLSERPTMLFHEQNQLAPDPQGIERQHWENVL</sequence>
<dbReference type="EC" id="3.1.1.-" evidence="3"/>
<evidence type="ECO:0000259" key="4">
    <source>
        <dbReference type="Pfam" id="PF00135"/>
    </source>
</evidence>
<protein>
    <recommendedName>
        <fullName evidence="3">Carboxylic ester hydrolase</fullName>
        <ecNumber evidence="3">3.1.1.-</ecNumber>
    </recommendedName>
</protein>
<dbReference type="EMBL" id="BNJJ01000004">
    <property type="protein sequence ID" value="GHO83739.1"/>
    <property type="molecule type" value="Genomic_DNA"/>
</dbReference>
<dbReference type="InterPro" id="IPR019826">
    <property type="entry name" value="Carboxylesterase_B_AS"/>
</dbReference>
<dbReference type="PANTHER" id="PTHR11559">
    <property type="entry name" value="CARBOXYLESTERASE"/>
    <property type="match status" value="1"/>
</dbReference>
<gene>
    <name evidence="5" type="ORF">KSZ_17450</name>
</gene>
<evidence type="ECO:0000256" key="1">
    <source>
        <dbReference type="ARBA" id="ARBA00005964"/>
    </source>
</evidence>
<organism evidence="5 6">
    <name type="scientific">Dictyobacter formicarum</name>
    <dbReference type="NCBI Taxonomy" id="2778368"/>
    <lineage>
        <taxon>Bacteria</taxon>
        <taxon>Bacillati</taxon>
        <taxon>Chloroflexota</taxon>
        <taxon>Ktedonobacteria</taxon>
        <taxon>Ktedonobacterales</taxon>
        <taxon>Dictyobacteraceae</taxon>
        <taxon>Dictyobacter</taxon>
    </lineage>
</organism>
<comment type="caution">
    <text evidence="5">The sequence shown here is derived from an EMBL/GenBank/DDBJ whole genome shotgun (WGS) entry which is preliminary data.</text>
</comment>
<dbReference type="RefSeq" id="WP_201361397.1">
    <property type="nucleotide sequence ID" value="NZ_BNJJ01000004.1"/>
</dbReference>